<gene>
    <name evidence="3" type="primary">AVEN_229947_1</name>
    <name evidence="3" type="ORF">CDAR_449561</name>
</gene>
<feature type="domain" description="MD-2-related lipid-recognition" evidence="2">
    <location>
        <begin position="42"/>
        <end position="195"/>
    </location>
</feature>
<protein>
    <recommendedName>
        <fullName evidence="2">MD-2-related lipid-recognition domain-containing protein</fullName>
    </recommendedName>
</protein>
<dbReference type="AlphaFoldDB" id="A0AAV4QRC6"/>
<dbReference type="SUPFAM" id="SSF63707">
    <property type="entry name" value="Ganglioside M2 (gm2) activator"/>
    <property type="match status" value="1"/>
</dbReference>
<dbReference type="EMBL" id="BPLQ01004987">
    <property type="protein sequence ID" value="GIY12030.1"/>
    <property type="molecule type" value="Genomic_DNA"/>
</dbReference>
<dbReference type="InterPro" id="IPR028996">
    <property type="entry name" value="GM2-AP"/>
</dbReference>
<proteinExistence type="predicted"/>
<sequence>MIQQQFTDFSGERALGKIAPMESVLCFLCVGLLIGIAHGTATFSDCGGAEKSMTIIAGSVKPDPIQYPGNLSMTIAFNVTKDLPASNFQMALNLTKLNPRVMHVPCMEDIGSCTYDVCTMIQNHRSEFCPMFPNPDECGCPIKVGSYFMKDGFVAIPDFGQLFVKILQGNYEGTITFTDTSSNTQYGCIAIKFEITPSTM</sequence>
<dbReference type="PANTHER" id="PTHR17357:SF0">
    <property type="entry name" value="GANGLIOSIDE GM2 ACTIVATOR"/>
    <property type="match status" value="1"/>
</dbReference>
<dbReference type="InterPro" id="IPR003172">
    <property type="entry name" value="ML_dom"/>
</dbReference>
<evidence type="ECO:0000313" key="3">
    <source>
        <dbReference type="EMBL" id="GIY12030.1"/>
    </source>
</evidence>
<name>A0AAV4QRC6_9ARAC</name>
<dbReference type="Proteomes" id="UP001054837">
    <property type="component" value="Unassembled WGS sequence"/>
</dbReference>
<dbReference type="PANTHER" id="PTHR17357">
    <property type="entry name" value="GM2 GANGLIOSIDE ACTIVATOR PROTEIN"/>
    <property type="match status" value="1"/>
</dbReference>
<comment type="caution">
    <text evidence="3">The sequence shown here is derived from an EMBL/GenBank/DDBJ whole genome shotgun (WGS) entry which is preliminary data.</text>
</comment>
<reference evidence="3 4" key="1">
    <citation type="submission" date="2021-06" db="EMBL/GenBank/DDBJ databases">
        <title>Caerostris darwini draft genome.</title>
        <authorList>
            <person name="Kono N."/>
            <person name="Arakawa K."/>
        </authorList>
    </citation>
    <scope>NUCLEOTIDE SEQUENCE [LARGE SCALE GENOMIC DNA]</scope>
</reference>
<evidence type="ECO:0000256" key="1">
    <source>
        <dbReference type="ARBA" id="ARBA00022729"/>
    </source>
</evidence>
<dbReference type="InterPro" id="IPR036846">
    <property type="entry name" value="GM2-AP_sf"/>
</dbReference>
<organism evidence="3 4">
    <name type="scientific">Caerostris darwini</name>
    <dbReference type="NCBI Taxonomy" id="1538125"/>
    <lineage>
        <taxon>Eukaryota</taxon>
        <taxon>Metazoa</taxon>
        <taxon>Ecdysozoa</taxon>
        <taxon>Arthropoda</taxon>
        <taxon>Chelicerata</taxon>
        <taxon>Arachnida</taxon>
        <taxon>Araneae</taxon>
        <taxon>Araneomorphae</taxon>
        <taxon>Entelegynae</taxon>
        <taxon>Araneoidea</taxon>
        <taxon>Araneidae</taxon>
        <taxon>Caerostris</taxon>
    </lineage>
</organism>
<dbReference type="GO" id="GO:0006689">
    <property type="term" value="P:ganglioside catabolic process"/>
    <property type="evidence" value="ECO:0007669"/>
    <property type="project" value="InterPro"/>
</dbReference>
<accession>A0AAV4QRC6</accession>
<keyword evidence="4" id="KW-1185">Reference proteome</keyword>
<dbReference type="GO" id="GO:0009898">
    <property type="term" value="C:cytoplasmic side of plasma membrane"/>
    <property type="evidence" value="ECO:0007669"/>
    <property type="project" value="TreeGrafter"/>
</dbReference>
<dbReference type="Gene3D" id="2.70.220.10">
    <property type="entry name" value="Ganglioside GM2 activator"/>
    <property type="match status" value="1"/>
</dbReference>
<dbReference type="GO" id="GO:0008047">
    <property type="term" value="F:enzyme activator activity"/>
    <property type="evidence" value="ECO:0007669"/>
    <property type="project" value="InterPro"/>
</dbReference>
<evidence type="ECO:0000313" key="4">
    <source>
        <dbReference type="Proteomes" id="UP001054837"/>
    </source>
</evidence>
<evidence type="ECO:0000259" key="2">
    <source>
        <dbReference type="Pfam" id="PF02221"/>
    </source>
</evidence>
<keyword evidence="1" id="KW-0732">Signal</keyword>
<dbReference type="GO" id="GO:0005319">
    <property type="term" value="F:lipid transporter activity"/>
    <property type="evidence" value="ECO:0007669"/>
    <property type="project" value="TreeGrafter"/>
</dbReference>
<dbReference type="Pfam" id="PF02221">
    <property type="entry name" value="E1_DerP2_DerF2"/>
    <property type="match status" value="1"/>
</dbReference>